<keyword evidence="6" id="KW-0479">Metal-binding</keyword>
<dbReference type="EMBL" id="JALBUU010000004">
    <property type="protein sequence ID" value="MCI0752282.1"/>
    <property type="molecule type" value="Genomic_DNA"/>
</dbReference>
<keyword evidence="7" id="KW-0227">DNA damage</keyword>
<evidence type="ECO:0000256" key="9">
    <source>
        <dbReference type="ARBA" id="ARBA00023004"/>
    </source>
</evidence>
<keyword evidence="5" id="KW-0004">4Fe-4S</keyword>
<dbReference type="InterPro" id="IPR005122">
    <property type="entry name" value="Uracil-DNA_glycosylase-like"/>
</dbReference>
<dbReference type="Proteomes" id="UP001201985">
    <property type="component" value="Unassembled WGS sequence"/>
</dbReference>
<evidence type="ECO:0000256" key="5">
    <source>
        <dbReference type="ARBA" id="ARBA00022485"/>
    </source>
</evidence>
<evidence type="ECO:0000256" key="8">
    <source>
        <dbReference type="ARBA" id="ARBA00022801"/>
    </source>
</evidence>
<dbReference type="InterPro" id="IPR051536">
    <property type="entry name" value="UDG_Type-4/5"/>
</dbReference>
<dbReference type="NCBIfam" id="TIGR00758">
    <property type="entry name" value="UDG_fam4"/>
    <property type="match status" value="1"/>
</dbReference>
<evidence type="ECO:0000256" key="10">
    <source>
        <dbReference type="ARBA" id="ARBA00023014"/>
    </source>
</evidence>
<dbReference type="RefSeq" id="WP_202910633.1">
    <property type="nucleotide sequence ID" value="NZ_JALBUU010000004.1"/>
</dbReference>
<dbReference type="InterPro" id="IPR036895">
    <property type="entry name" value="Uracil-DNA_glycosylase-like_sf"/>
</dbReference>
<evidence type="ECO:0000256" key="7">
    <source>
        <dbReference type="ARBA" id="ARBA00022763"/>
    </source>
</evidence>
<dbReference type="Gene3D" id="3.40.470.10">
    <property type="entry name" value="Uracil-DNA glycosylase-like domain"/>
    <property type="match status" value="1"/>
</dbReference>
<comment type="catalytic activity">
    <reaction evidence="1">
        <text>Hydrolyzes single-stranded DNA or mismatched double-stranded DNA and polynucleotides, releasing free uracil.</text>
        <dbReference type="EC" id="3.2.2.27"/>
    </reaction>
</comment>
<dbReference type="InterPro" id="IPR005273">
    <property type="entry name" value="Ura-DNA_glyco_family4"/>
</dbReference>
<protein>
    <recommendedName>
        <fullName evidence="4">Type-4 uracil-DNA glycosylase</fullName>
        <ecNumber evidence="3">3.2.2.27</ecNumber>
    </recommendedName>
</protein>
<keyword evidence="10" id="KW-0411">Iron-sulfur</keyword>
<dbReference type="EC" id="3.2.2.27" evidence="3"/>
<dbReference type="SMART" id="SM00986">
    <property type="entry name" value="UDG"/>
    <property type="match status" value="1"/>
</dbReference>
<evidence type="ECO:0000256" key="11">
    <source>
        <dbReference type="ARBA" id="ARBA00023204"/>
    </source>
</evidence>
<keyword evidence="11" id="KW-0234">DNA repair</keyword>
<dbReference type="CDD" id="cd10030">
    <property type="entry name" value="UDG-F4_TTUDGA_SPO1dp_like"/>
    <property type="match status" value="1"/>
</dbReference>
<reference evidence="14 15" key="1">
    <citation type="submission" date="2022-03" db="EMBL/GenBank/DDBJ databases">
        <title>Complete genome analysis of Roseomonas KG 17.1 : a prolific producer of plant growth promoters.</title>
        <authorList>
            <person name="Saadouli I."/>
            <person name="Najjari A."/>
            <person name="Mosbah A."/>
            <person name="Ouzari H.I."/>
        </authorList>
    </citation>
    <scope>NUCLEOTIDE SEQUENCE [LARGE SCALE GENOMIC DNA]</scope>
    <source>
        <strain evidence="14 15">KG17-1</strain>
    </source>
</reference>
<evidence type="ECO:0000256" key="3">
    <source>
        <dbReference type="ARBA" id="ARBA00012030"/>
    </source>
</evidence>
<evidence type="ECO:0000256" key="4">
    <source>
        <dbReference type="ARBA" id="ARBA00019403"/>
    </source>
</evidence>
<dbReference type="PANTHER" id="PTHR33693">
    <property type="entry name" value="TYPE-5 URACIL-DNA GLYCOSYLASE"/>
    <property type="match status" value="1"/>
</dbReference>
<keyword evidence="8" id="KW-0378">Hydrolase</keyword>
<accession>A0ABS9VZE0</accession>
<evidence type="ECO:0000256" key="12">
    <source>
        <dbReference type="SAM" id="MobiDB-lite"/>
    </source>
</evidence>
<dbReference type="PANTHER" id="PTHR33693:SF1">
    <property type="entry name" value="TYPE-4 URACIL-DNA GLYCOSYLASE"/>
    <property type="match status" value="1"/>
</dbReference>
<evidence type="ECO:0000256" key="6">
    <source>
        <dbReference type="ARBA" id="ARBA00022723"/>
    </source>
</evidence>
<feature type="compositionally biased region" description="Pro residues" evidence="12">
    <location>
        <begin position="59"/>
        <end position="81"/>
    </location>
</feature>
<evidence type="ECO:0000313" key="15">
    <source>
        <dbReference type="Proteomes" id="UP001201985"/>
    </source>
</evidence>
<feature type="domain" description="Uracil-DNA glycosylase-like" evidence="13">
    <location>
        <begin position="127"/>
        <end position="287"/>
    </location>
</feature>
<keyword evidence="15" id="KW-1185">Reference proteome</keyword>
<dbReference type="Pfam" id="PF03167">
    <property type="entry name" value="UDG"/>
    <property type="match status" value="1"/>
</dbReference>
<feature type="region of interest" description="Disordered" evidence="12">
    <location>
        <begin position="42"/>
        <end position="81"/>
    </location>
</feature>
<name>A0ABS9VZE0_9PROT</name>
<comment type="caution">
    <text evidence="14">The sequence shown here is derived from an EMBL/GenBank/DDBJ whole genome shotgun (WGS) entry which is preliminary data.</text>
</comment>
<evidence type="ECO:0000256" key="2">
    <source>
        <dbReference type="ARBA" id="ARBA00006521"/>
    </source>
</evidence>
<dbReference type="SMART" id="SM00987">
    <property type="entry name" value="UreE_C"/>
    <property type="match status" value="1"/>
</dbReference>
<evidence type="ECO:0000259" key="13">
    <source>
        <dbReference type="SMART" id="SM00986"/>
    </source>
</evidence>
<comment type="similarity">
    <text evidence="2">Belongs to the uracil-DNA glycosylase (UDG) superfamily. Type 4 (UDGa) family.</text>
</comment>
<sequence length="300" mass="31866">MSPAQPPSPHSDPASAALLAALRLQLEWGADEALLEMPADRLAARPQPAAPASGAAAPPADPIPTLAPSPAPARAPARRAPPPAATLIPALRDAAALAAAADSLDALREAVRGVDTPLRDTATNLVFADGNPRAPVMLVGEAPGADEDRLGRPFVGVSGQLLDRMLASIGLDRTQDDPARAVYITNILPWRPPGNRNPTDAEVNLFLPLVLRHIALVRPRFVLMLGGVSAKALLRRREGITRLRGRWHEVAADPDQGLEMTPALPSWHPAYLLRNPAAKRDSWTDLLLLRRSLDGEALST</sequence>
<gene>
    <name evidence="14" type="ORF">MON41_00710</name>
</gene>
<proteinExistence type="inferred from homology"/>
<evidence type="ECO:0000313" key="14">
    <source>
        <dbReference type="EMBL" id="MCI0752282.1"/>
    </source>
</evidence>
<evidence type="ECO:0000256" key="1">
    <source>
        <dbReference type="ARBA" id="ARBA00001400"/>
    </source>
</evidence>
<organism evidence="14 15">
    <name type="scientific">Teichococcus vastitatis</name>
    <dbReference type="NCBI Taxonomy" id="2307076"/>
    <lineage>
        <taxon>Bacteria</taxon>
        <taxon>Pseudomonadati</taxon>
        <taxon>Pseudomonadota</taxon>
        <taxon>Alphaproteobacteria</taxon>
        <taxon>Acetobacterales</taxon>
        <taxon>Roseomonadaceae</taxon>
        <taxon>Roseomonas</taxon>
    </lineage>
</organism>
<keyword evidence="9" id="KW-0408">Iron</keyword>
<dbReference type="SUPFAM" id="SSF52141">
    <property type="entry name" value="Uracil-DNA glycosylase-like"/>
    <property type="match status" value="1"/>
</dbReference>
<feature type="compositionally biased region" description="Low complexity" evidence="12">
    <location>
        <begin position="44"/>
        <end position="58"/>
    </location>
</feature>